<protein>
    <submittedName>
        <fullName evidence="2">Uncharacterized protein</fullName>
    </submittedName>
</protein>
<dbReference type="Proteomes" id="UP001500665">
    <property type="component" value="Unassembled WGS sequence"/>
</dbReference>
<name>A0ABP4CF07_9ACTN</name>
<accession>A0ABP4CF07</accession>
<feature type="signal peptide" evidence="1">
    <location>
        <begin position="1"/>
        <end position="25"/>
    </location>
</feature>
<comment type="caution">
    <text evidence="2">The sequence shown here is derived from an EMBL/GenBank/DDBJ whole genome shotgun (WGS) entry which is preliminary data.</text>
</comment>
<dbReference type="RefSeq" id="WP_344246816.1">
    <property type="nucleotide sequence ID" value="NZ_BAAAHH010000053.1"/>
</dbReference>
<keyword evidence="1" id="KW-0732">Signal</keyword>
<evidence type="ECO:0000313" key="3">
    <source>
        <dbReference type="Proteomes" id="UP001500665"/>
    </source>
</evidence>
<keyword evidence="3" id="KW-1185">Reference proteome</keyword>
<organism evidence="2 3">
    <name type="scientific">Actinocorallia libanotica</name>
    <dbReference type="NCBI Taxonomy" id="46162"/>
    <lineage>
        <taxon>Bacteria</taxon>
        <taxon>Bacillati</taxon>
        <taxon>Actinomycetota</taxon>
        <taxon>Actinomycetes</taxon>
        <taxon>Streptosporangiales</taxon>
        <taxon>Thermomonosporaceae</taxon>
        <taxon>Actinocorallia</taxon>
    </lineage>
</organism>
<reference evidence="3" key="1">
    <citation type="journal article" date="2019" name="Int. J. Syst. Evol. Microbiol.">
        <title>The Global Catalogue of Microorganisms (GCM) 10K type strain sequencing project: providing services to taxonomists for standard genome sequencing and annotation.</title>
        <authorList>
            <consortium name="The Broad Institute Genomics Platform"/>
            <consortium name="The Broad Institute Genome Sequencing Center for Infectious Disease"/>
            <person name="Wu L."/>
            <person name="Ma J."/>
        </authorList>
    </citation>
    <scope>NUCLEOTIDE SEQUENCE [LARGE SCALE GENOMIC DNA]</scope>
    <source>
        <strain evidence="3">JCM 10696</strain>
    </source>
</reference>
<sequence length="162" mass="17454">MLRRLPHLLTAAALGATLLSAPASALPADRAAYLGPQGYGALKLGMSLKAARKAGLVTKLTKAQGPSCGSFTMKKTKASVYYEKKRGVTAIFAAKSTRTPRGIKIGDRLKKVKKAYPGLKAGPNTHYVRVPGNRKADYIFLFDSADRLYELTLALRPVRCFG</sequence>
<gene>
    <name evidence="2" type="ORF">GCM10009550_72480</name>
</gene>
<dbReference type="EMBL" id="BAAAHH010000053">
    <property type="protein sequence ID" value="GAA0967919.1"/>
    <property type="molecule type" value="Genomic_DNA"/>
</dbReference>
<feature type="chain" id="PRO_5046375235" evidence="1">
    <location>
        <begin position="26"/>
        <end position="162"/>
    </location>
</feature>
<evidence type="ECO:0000256" key="1">
    <source>
        <dbReference type="SAM" id="SignalP"/>
    </source>
</evidence>
<proteinExistence type="predicted"/>
<evidence type="ECO:0000313" key="2">
    <source>
        <dbReference type="EMBL" id="GAA0967919.1"/>
    </source>
</evidence>